<evidence type="ECO:0000313" key="3">
    <source>
        <dbReference type="Proteomes" id="UP000831290"/>
    </source>
</evidence>
<organism evidence="2 3">
    <name type="scientific">Abyssalbus ytuae</name>
    <dbReference type="NCBI Taxonomy" id="2926907"/>
    <lineage>
        <taxon>Bacteria</taxon>
        <taxon>Pseudomonadati</taxon>
        <taxon>Bacteroidota</taxon>
        <taxon>Flavobacteriia</taxon>
        <taxon>Flavobacteriales</taxon>
        <taxon>Flavobacteriaceae</taxon>
        <taxon>Abyssalbus</taxon>
    </lineage>
</organism>
<evidence type="ECO:0000256" key="1">
    <source>
        <dbReference type="SAM" id="Coils"/>
    </source>
</evidence>
<sequence length="209" mass="23829">MARVIIYLLVLLLGVFKTSAQQGKYETGMQKAFELWGQNKPFDAANMFERISKAETEKWIPHYYVAHINIVYSFGEKDKEKLSLQLKKAQEELDIANSISPDNPELMVLQALLNTVWISFDGATYGMTLSGPTSQIYARAVQIAPDNPRVVYCKAEWDMGSARFFGQDTTPFCKDIERAIQLFSTFKSETPFYPEWGKERAEQILASCK</sequence>
<dbReference type="RefSeq" id="WP_255842518.1">
    <property type="nucleotide sequence ID" value="NZ_CP094358.1"/>
</dbReference>
<protein>
    <submittedName>
        <fullName evidence="2">Uncharacterized protein</fullName>
    </submittedName>
</protein>
<dbReference type="KEGG" id="fbm:MQE35_15955"/>
<feature type="coiled-coil region" evidence="1">
    <location>
        <begin position="72"/>
        <end position="99"/>
    </location>
</feature>
<reference evidence="2" key="1">
    <citation type="submission" date="2022-03" db="EMBL/GenBank/DDBJ databases">
        <title>Description of Abyssus ytuae gen. nov., sp. nov., a novel member of the family Flavobacteriaceae isolated from the sediment of Mariana Trench.</title>
        <authorList>
            <person name="Zhang J."/>
            <person name="Xu X."/>
        </authorList>
    </citation>
    <scope>NUCLEOTIDE SEQUENCE</scope>
    <source>
        <strain evidence="2">MT3330</strain>
    </source>
</reference>
<evidence type="ECO:0000313" key="2">
    <source>
        <dbReference type="EMBL" id="UOB17218.1"/>
    </source>
</evidence>
<gene>
    <name evidence="2" type="ORF">MQE35_15955</name>
</gene>
<dbReference type="Proteomes" id="UP000831290">
    <property type="component" value="Chromosome"/>
</dbReference>
<keyword evidence="1" id="KW-0175">Coiled coil</keyword>
<dbReference type="AlphaFoldDB" id="A0A9E6ZSV0"/>
<keyword evidence="3" id="KW-1185">Reference proteome</keyword>
<proteinExistence type="predicted"/>
<name>A0A9E6ZSV0_9FLAO</name>
<dbReference type="EMBL" id="CP094358">
    <property type="protein sequence ID" value="UOB17218.1"/>
    <property type="molecule type" value="Genomic_DNA"/>
</dbReference>
<accession>A0A9E6ZSV0</accession>